<dbReference type="EMBL" id="BSST01000001">
    <property type="protein sequence ID" value="GLX80229.1"/>
    <property type="molecule type" value="Genomic_DNA"/>
</dbReference>
<comment type="caution">
    <text evidence="2">The sequence shown here is derived from an EMBL/GenBank/DDBJ whole genome shotgun (WGS) entry which is preliminary data.</text>
</comment>
<evidence type="ECO:0000256" key="1">
    <source>
        <dbReference type="SAM" id="SignalP"/>
    </source>
</evidence>
<name>A0ABQ6GYC6_9GAMM</name>
<dbReference type="Proteomes" id="UP001157186">
    <property type="component" value="Unassembled WGS sequence"/>
</dbReference>
<gene>
    <name evidence="2" type="ORF">tinsulaeT_35690</name>
</gene>
<reference evidence="2 3" key="1">
    <citation type="submission" date="2023-03" db="EMBL/GenBank/DDBJ databases">
        <title>Draft genome sequence of Thalassotalea insulae KCTC 62186T.</title>
        <authorList>
            <person name="Sawabe T."/>
        </authorList>
    </citation>
    <scope>NUCLEOTIDE SEQUENCE [LARGE SCALE GENOMIC DNA]</scope>
    <source>
        <strain evidence="2 3">KCTC 62186</strain>
    </source>
</reference>
<keyword evidence="3" id="KW-1185">Reference proteome</keyword>
<keyword evidence="1" id="KW-0732">Signal</keyword>
<dbReference type="RefSeq" id="WP_284246201.1">
    <property type="nucleotide sequence ID" value="NZ_BSST01000001.1"/>
</dbReference>
<feature type="signal peptide" evidence="1">
    <location>
        <begin position="1"/>
        <end position="18"/>
    </location>
</feature>
<feature type="chain" id="PRO_5047480030" evidence="1">
    <location>
        <begin position="19"/>
        <end position="104"/>
    </location>
</feature>
<protein>
    <submittedName>
        <fullName evidence="2">Uncharacterized protein</fullName>
    </submittedName>
</protein>
<sequence length="104" mass="11228">MKKLFLFSFLIVSFSTFAGTKLASQTIVGVSMGWTGEGIYITTTEKLNAEGCSTGTAVMLTETPLFEENLSVLLSAFHANSKVRLYVDGCAGQHMKLKAVAIEK</sequence>
<evidence type="ECO:0000313" key="3">
    <source>
        <dbReference type="Proteomes" id="UP001157186"/>
    </source>
</evidence>
<organism evidence="2 3">
    <name type="scientific">Thalassotalea insulae</name>
    <dbReference type="NCBI Taxonomy" id="2056778"/>
    <lineage>
        <taxon>Bacteria</taxon>
        <taxon>Pseudomonadati</taxon>
        <taxon>Pseudomonadota</taxon>
        <taxon>Gammaproteobacteria</taxon>
        <taxon>Alteromonadales</taxon>
        <taxon>Colwelliaceae</taxon>
        <taxon>Thalassotalea</taxon>
    </lineage>
</organism>
<proteinExistence type="predicted"/>
<accession>A0ABQ6GYC6</accession>
<evidence type="ECO:0000313" key="2">
    <source>
        <dbReference type="EMBL" id="GLX80229.1"/>
    </source>
</evidence>